<comment type="caution">
    <text evidence="10">The sequence shown here is derived from an EMBL/GenBank/DDBJ whole genome shotgun (WGS) entry which is preliminary data.</text>
</comment>
<dbReference type="PROSITE" id="PS00232">
    <property type="entry name" value="CADHERIN_1"/>
    <property type="match status" value="1"/>
</dbReference>
<dbReference type="Pfam" id="PF00028">
    <property type="entry name" value="Cadherin"/>
    <property type="match status" value="1"/>
</dbReference>
<dbReference type="CDD" id="cd11304">
    <property type="entry name" value="Cadherin_repeat"/>
    <property type="match status" value="1"/>
</dbReference>
<evidence type="ECO:0000313" key="11">
    <source>
        <dbReference type="Proteomes" id="UP000663873"/>
    </source>
</evidence>
<reference evidence="10" key="1">
    <citation type="submission" date="2021-02" db="EMBL/GenBank/DDBJ databases">
        <authorList>
            <person name="Nowell W R."/>
        </authorList>
    </citation>
    <scope>NUCLEOTIDE SEQUENCE</scope>
</reference>
<evidence type="ECO:0000256" key="6">
    <source>
        <dbReference type="ARBA" id="ARBA00022989"/>
    </source>
</evidence>
<keyword evidence="4 8" id="KW-0106">Calcium</keyword>
<evidence type="ECO:0000256" key="8">
    <source>
        <dbReference type="PROSITE-ProRule" id="PRU00043"/>
    </source>
</evidence>
<proteinExistence type="predicted"/>
<evidence type="ECO:0000256" key="2">
    <source>
        <dbReference type="ARBA" id="ARBA00022692"/>
    </source>
</evidence>
<keyword evidence="11" id="KW-1185">Reference proteome</keyword>
<dbReference type="PROSITE" id="PS50268">
    <property type="entry name" value="CADHERIN_2"/>
    <property type="match status" value="1"/>
</dbReference>
<dbReference type="Proteomes" id="UP000663873">
    <property type="component" value="Unassembled WGS sequence"/>
</dbReference>
<comment type="subcellular location">
    <subcellularLocation>
        <location evidence="1">Membrane</location>
    </subcellularLocation>
</comment>
<organism evidence="10 11">
    <name type="scientific">Rotaria socialis</name>
    <dbReference type="NCBI Taxonomy" id="392032"/>
    <lineage>
        <taxon>Eukaryota</taxon>
        <taxon>Metazoa</taxon>
        <taxon>Spiralia</taxon>
        <taxon>Gnathifera</taxon>
        <taxon>Rotifera</taxon>
        <taxon>Eurotatoria</taxon>
        <taxon>Bdelloidea</taxon>
        <taxon>Philodinida</taxon>
        <taxon>Philodinidae</taxon>
        <taxon>Rotaria</taxon>
    </lineage>
</organism>
<gene>
    <name evidence="10" type="ORF">UJA718_LOCUS43644</name>
</gene>
<evidence type="ECO:0000256" key="1">
    <source>
        <dbReference type="ARBA" id="ARBA00004370"/>
    </source>
</evidence>
<feature type="domain" description="Cadherin" evidence="9">
    <location>
        <begin position="31"/>
        <end position="88"/>
    </location>
</feature>
<keyword evidence="5" id="KW-0130">Cell adhesion</keyword>
<evidence type="ECO:0000256" key="4">
    <source>
        <dbReference type="ARBA" id="ARBA00022837"/>
    </source>
</evidence>
<accession>A0A821S8F8</accession>
<dbReference type="GO" id="GO:0007156">
    <property type="term" value="P:homophilic cell adhesion via plasma membrane adhesion molecules"/>
    <property type="evidence" value="ECO:0007669"/>
    <property type="project" value="InterPro"/>
</dbReference>
<evidence type="ECO:0000313" key="10">
    <source>
        <dbReference type="EMBL" id="CAF4855130.1"/>
    </source>
</evidence>
<keyword evidence="6" id="KW-1133">Transmembrane helix</keyword>
<evidence type="ECO:0000256" key="7">
    <source>
        <dbReference type="ARBA" id="ARBA00023136"/>
    </source>
</evidence>
<name>A0A821S8F8_9BILA</name>
<dbReference type="GO" id="GO:0005886">
    <property type="term" value="C:plasma membrane"/>
    <property type="evidence" value="ECO:0007669"/>
    <property type="project" value="InterPro"/>
</dbReference>
<dbReference type="PANTHER" id="PTHR24025:SF23">
    <property type="entry name" value="NEURAL-CADHERIN"/>
    <property type="match status" value="1"/>
</dbReference>
<dbReference type="InterPro" id="IPR050971">
    <property type="entry name" value="Cadherin-domain_protein"/>
</dbReference>
<dbReference type="EMBL" id="CAJOBP010062134">
    <property type="protein sequence ID" value="CAF4855130.1"/>
    <property type="molecule type" value="Genomic_DNA"/>
</dbReference>
<protein>
    <recommendedName>
        <fullName evidence="9">Cadherin domain-containing protein</fullName>
    </recommendedName>
</protein>
<sequence>KDNDYLHSDRVTVVIELIDINDNTPIIEPLSAIYIPSELLETSQSKSITITNINAHDRDSGMNGNLTYTIIDGNQNDYFQINSLNGTIYAQSNSLRQGHH</sequence>
<feature type="non-terminal residue" evidence="10">
    <location>
        <position position="1"/>
    </location>
</feature>
<evidence type="ECO:0000256" key="5">
    <source>
        <dbReference type="ARBA" id="ARBA00022889"/>
    </source>
</evidence>
<feature type="non-terminal residue" evidence="10">
    <location>
        <position position="100"/>
    </location>
</feature>
<dbReference type="GO" id="GO:0005509">
    <property type="term" value="F:calcium ion binding"/>
    <property type="evidence" value="ECO:0007669"/>
    <property type="project" value="UniProtKB-UniRule"/>
</dbReference>
<dbReference type="InterPro" id="IPR020894">
    <property type="entry name" value="Cadherin_CS"/>
</dbReference>
<dbReference type="GO" id="GO:0005911">
    <property type="term" value="C:cell-cell junction"/>
    <property type="evidence" value="ECO:0007669"/>
    <property type="project" value="TreeGrafter"/>
</dbReference>
<dbReference type="PANTHER" id="PTHR24025">
    <property type="entry name" value="DESMOGLEIN FAMILY MEMBER"/>
    <property type="match status" value="1"/>
</dbReference>
<dbReference type="Gene3D" id="2.60.40.60">
    <property type="entry name" value="Cadherins"/>
    <property type="match status" value="1"/>
</dbReference>
<keyword evidence="7" id="KW-0472">Membrane</keyword>
<evidence type="ECO:0000259" key="9">
    <source>
        <dbReference type="PROSITE" id="PS50268"/>
    </source>
</evidence>
<dbReference type="AlphaFoldDB" id="A0A821S8F8"/>
<dbReference type="InterPro" id="IPR015919">
    <property type="entry name" value="Cadherin-like_sf"/>
</dbReference>
<evidence type="ECO:0000256" key="3">
    <source>
        <dbReference type="ARBA" id="ARBA00022737"/>
    </source>
</evidence>
<dbReference type="InterPro" id="IPR002126">
    <property type="entry name" value="Cadherin-like_dom"/>
</dbReference>
<dbReference type="SUPFAM" id="SSF49313">
    <property type="entry name" value="Cadherin-like"/>
    <property type="match status" value="1"/>
</dbReference>
<keyword evidence="3" id="KW-0677">Repeat</keyword>
<keyword evidence="2" id="KW-0812">Transmembrane</keyword>